<comment type="caution">
    <text evidence="1">The sequence shown here is derived from an EMBL/GenBank/DDBJ whole genome shotgun (WGS) entry which is preliminary data.</text>
</comment>
<gene>
    <name evidence="1" type="ORF">EVAR_88312_1</name>
</gene>
<evidence type="ECO:0000313" key="2">
    <source>
        <dbReference type="Proteomes" id="UP000299102"/>
    </source>
</evidence>
<dbReference type="OrthoDB" id="10256829at2759"/>
<dbReference type="STRING" id="151549.A0A4C1VMQ7"/>
<name>A0A4C1VMQ7_EUMVA</name>
<dbReference type="Proteomes" id="UP000299102">
    <property type="component" value="Unassembled WGS sequence"/>
</dbReference>
<dbReference type="AlphaFoldDB" id="A0A4C1VMQ7"/>
<protein>
    <submittedName>
        <fullName evidence="1">Uncharacterized protein</fullName>
    </submittedName>
</protein>
<sequence>MHNMLSTTVDSRVRGDENMCNQLSQYRAMRVPRSAGTGDDVEILDSSFLENANKNGHLKQYSLKDDVEYTGYDGTPSERQILNTNSQCPILTGAINTPYGALSAGNLIAGIAAGSEAQSVPITELVKGSPLTYTDVSSTVSSIFPATISGDLAEAALMQGVERGANTVTVGVVGGWNSTQARKHYLLQSNTNLEMTDPEMRGDIDGYILGNIIRTSSANMRLSQLLDMYYAPRNGIFDPALRACNRRQLLETYLDTNTLTTQTYTFAAALDTHMPLRGTITGGLRELVVSAVNNFQQYSNNDLPNLNCHTVENGNPDFRTRTNLYLVLDSSWPYETIYPAISYLLDMIEVGKYGSSVTLLNALNGGVVVNTTFSLAEFHTQYTVTDHHSMTFGVNLENSFINIRTMMLDQLDREQRTSYTGGNSTVLLFLLNSGIENNDRVWNEARLLNDTVPDLRILFATSNNQYDSLWNLVRDVHQDIKTISLTSTATNIDTVMNPVLERIRMTGRRIVNPNCGSQWTSNSLSGTRQFTDYIEPGYVNYYAVSPNYFYQNNQNTKVRITRTGGGVGTFVVCFSRVLEQPRQNATTSINPDDNIVHCEQISSMSGSVEFSLNDACGAYWTINTCPRLFISVESIVSSGTTTSSICTENACRFPYNIRYNVQYEDFGCYSGSTRIAANFLVALIAFGSILRLI</sequence>
<reference evidence="1 2" key="1">
    <citation type="journal article" date="2019" name="Commun. Biol.">
        <title>The bagworm genome reveals a unique fibroin gene that provides high tensile strength.</title>
        <authorList>
            <person name="Kono N."/>
            <person name="Nakamura H."/>
            <person name="Ohtoshi R."/>
            <person name="Tomita M."/>
            <person name="Numata K."/>
            <person name="Arakawa K."/>
        </authorList>
    </citation>
    <scope>NUCLEOTIDE SEQUENCE [LARGE SCALE GENOMIC DNA]</scope>
</reference>
<accession>A0A4C1VMQ7</accession>
<evidence type="ECO:0000313" key="1">
    <source>
        <dbReference type="EMBL" id="GBP39810.1"/>
    </source>
</evidence>
<dbReference type="EMBL" id="BGZK01000371">
    <property type="protein sequence ID" value="GBP39810.1"/>
    <property type="molecule type" value="Genomic_DNA"/>
</dbReference>
<keyword evidence="2" id="KW-1185">Reference proteome</keyword>
<proteinExistence type="predicted"/>
<organism evidence="1 2">
    <name type="scientific">Eumeta variegata</name>
    <name type="common">Bagworm moth</name>
    <name type="synonym">Eumeta japonica</name>
    <dbReference type="NCBI Taxonomy" id="151549"/>
    <lineage>
        <taxon>Eukaryota</taxon>
        <taxon>Metazoa</taxon>
        <taxon>Ecdysozoa</taxon>
        <taxon>Arthropoda</taxon>
        <taxon>Hexapoda</taxon>
        <taxon>Insecta</taxon>
        <taxon>Pterygota</taxon>
        <taxon>Neoptera</taxon>
        <taxon>Endopterygota</taxon>
        <taxon>Lepidoptera</taxon>
        <taxon>Glossata</taxon>
        <taxon>Ditrysia</taxon>
        <taxon>Tineoidea</taxon>
        <taxon>Psychidae</taxon>
        <taxon>Oiketicinae</taxon>
        <taxon>Eumeta</taxon>
    </lineage>
</organism>